<protein>
    <submittedName>
        <fullName evidence="1">Uncharacterized protein</fullName>
    </submittedName>
</protein>
<feature type="non-terminal residue" evidence="1">
    <location>
        <position position="1"/>
    </location>
</feature>
<gene>
    <name evidence="1" type="ORF">ALC62_13830</name>
</gene>
<evidence type="ECO:0000313" key="1">
    <source>
        <dbReference type="EMBL" id="KYM95402.1"/>
    </source>
</evidence>
<keyword evidence="2" id="KW-1185">Reference proteome</keyword>
<reference evidence="1 2" key="1">
    <citation type="submission" date="2016-03" db="EMBL/GenBank/DDBJ databases">
        <title>Cyphomyrmex costatus WGS genome.</title>
        <authorList>
            <person name="Nygaard S."/>
            <person name="Hu H."/>
            <person name="Boomsma J."/>
            <person name="Zhang G."/>
        </authorList>
    </citation>
    <scope>NUCLEOTIDE SEQUENCE [LARGE SCALE GENOMIC DNA]</scope>
    <source>
        <strain evidence="1">MS0001</strain>
        <tissue evidence="1">Whole body</tissue>
    </source>
</reference>
<dbReference type="EMBL" id="KQ978292">
    <property type="protein sequence ID" value="KYM95402.1"/>
    <property type="molecule type" value="Genomic_DNA"/>
</dbReference>
<name>A0A195C3H5_9HYME</name>
<organism evidence="1 2">
    <name type="scientific">Cyphomyrmex costatus</name>
    <dbReference type="NCBI Taxonomy" id="456900"/>
    <lineage>
        <taxon>Eukaryota</taxon>
        <taxon>Metazoa</taxon>
        <taxon>Ecdysozoa</taxon>
        <taxon>Arthropoda</taxon>
        <taxon>Hexapoda</taxon>
        <taxon>Insecta</taxon>
        <taxon>Pterygota</taxon>
        <taxon>Neoptera</taxon>
        <taxon>Endopterygota</taxon>
        <taxon>Hymenoptera</taxon>
        <taxon>Apocrita</taxon>
        <taxon>Aculeata</taxon>
        <taxon>Formicoidea</taxon>
        <taxon>Formicidae</taxon>
        <taxon>Myrmicinae</taxon>
        <taxon>Cyphomyrmex</taxon>
    </lineage>
</organism>
<proteinExistence type="predicted"/>
<evidence type="ECO:0000313" key="2">
    <source>
        <dbReference type="Proteomes" id="UP000078542"/>
    </source>
</evidence>
<sequence>RHLPLEESNEERVDVADPCEISGCVDLADRGRDGIQRNVLIRNQSRELPLPLRRIAASFFRCLFSMPLLPMVVLLVAADLAANESISRDQQLLPATLSFDIAAVQLETERYLQMEIFRVDKD</sequence>
<dbReference type="AlphaFoldDB" id="A0A195C3H5"/>
<accession>A0A195C3H5</accession>
<dbReference type="Proteomes" id="UP000078542">
    <property type="component" value="Unassembled WGS sequence"/>
</dbReference>